<evidence type="ECO:0000313" key="4">
    <source>
        <dbReference type="Proteomes" id="UP000235388"/>
    </source>
</evidence>
<feature type="compositionally biased region" description="Basic and acidic residues" evidence="1">
    <location>
        <begin position="54"/>
        <end position="82"/>
    </location>
</feature>
<feature type="region of interest" description="Disordered" evidence="1">
    <location>
        <begin position="51"/>
        <end position="108"/>
    </location>
</feature>
<evidence type="ECO:0000313" key="3">
    <source>
        <dbReference type="EMBL" id="PLW28546.1"/>
    </source>
</evidence>
<organism evidence="2 4">
    <name type="scientific">Puccinia coronata f. sp. avenae</name>
    <dbReference type="NCBI Taxonomy" id="200324"/>
    <lineage>
        <taxon>Eukaryota</taxon>
        <taxon>Fungi</taxon>
        <taxon>Dikarya</taxon>
        <taxon>Basidiomycota</taxon>
        <taxon>Pucciniomycotina</taxon>
        <taxon>Pucciniomycetes</taxon>
        <taxon>Pucciniales</taxon>
        <taxon>Pucciniaceae</taxon>
        <taxon>Puccinia</taxon>
    </lineage>
</organism>
<keyword evidence="4" id="KW-1185">Reference proteome</keyword>
<dbReference type="Proteomes" id="UP000235392">
    <property type="component" value="Unassembled WGS sequence"/>
</dbReference>
<gene>
    <name evidence="2" type="ORF">PCANC_07343</name>
    <name evidence="3" type="ORF">PCASD_18180</name>
</gene>
<dbReference type="Proteomes" id="UP000235388">
    <property type="component" value="Unassembled WGS sequence"/>
</dbReference>
<dbReference type="AlphaFoldDB" id="A0A2N5T6E1"/>
<dbReference type="EMBL" id="PGCJ01000788">
    <property type="protein sequence ID" value="PLW21044.1"/>
    <property type="molecule type" value="Genomic_DNA"/>
</dbReference>
<dbReference type="EMBL" id="PGCI01000361">
    <property type="protein sequence ID" value="PLW28546.1"/>
    <property type="molecule type" value="Genomic_DNA"/>
</dbReference>
<accession>A0A2N5T6E1</accession>
<reference evidence="4 5" key="1">
    <citation type="submission" date="2017-11" db="EMBL/GenBank/DDBJ databases">
        <title>De novo assembly and phasing of dikaryotic genomes from two isolates of Puccinia coronata f. sp. avenae, the causal agent of oat crown rust.</title>
        <authorList>
            <person name="Miller M.E."/>
            <person name="Zhang Y."/>
            <person name="Omidvar V."/>
            <person name="Sperschneider J."/>
            <person name="Schwessinger B."/>
            <person name="Raley C."/>
            <person name="Palmer J.M."/>
            <person name="Garnica D."/>
            <person name="Upadhyaya N."/>
            <person name="Rathjen J."/>
            <person name="Taylor J.M."/>
            <person name="Park R.F."/>
            <person name="Dodds P.N."/>
            <person name="Hirsch C.D."/>
            <person name="Kianian S.F."/>
            <person name="Figueroa M."/>
        </authorList>
    </citation>
    <scope>NUCLEOTIDE SEQUENCE [LARGE SCALE GENOMIC DNA]</scope>
    <source>
        <strain evidence="2">12NC29</strain>
        <strain evidence="3">12SD80</strain>
    </source>
</reference>
<evidence type="ECO:0000313" key="5">
    <source>
        <dbReference type="Proteomes" id="UP000235392"/>
    </source>
</evidence>
<comment type="caution">
    <text evidence="2">The sequence shown here is derived from an EMBL/GenBank/DDBJ whole genome shotgun (WGS) entry which is preliminary data.</text>
</comment>
<sequence>MKTACFRPTSLRYICSSAGRQNSLLIVDLVRRYNAQSMISFGETSTRLPAVERQTARAEEKPWPDCADRTAQTDKSEPDALCHRHAKTNATKASRMRSSGRRGAVIEAARRRSLSGNCESTI</sequence>
<protein>
    <submittedName>
        <fullName evidence="2">Uncharacterized protein</fullName>
    </submittedName>
</protein>
<evidence type="ECO:0000313" key="2">
    <source>
        <dbReference type="EMBL" id="PLW21044.1"/>
    </source>
</evidence>
<evidence type="ECO:0000256" key="1">
    <source>
        <dbReference type="SAM" id="MobiDB-lite"/>
    </source>
</evidence>
<name>A0A2N5T6E1_9BASI</name>
<proteinExistence type="predicted"/>